<dbReference type="HOGENOM" id="CLU_2105000_0_0_7"/>
<sequence>MMNTKHERRKANRIELASIEGFFRQCDLTTSSEAGDLDITIINISSNGMKVRIHRKEDQCKIKPYKEIFIRGCIFNDRIGFLSSQKAIAIWKKNDLCGIKFTPKLEFDEFSLREMIA</sequence>
<dbReference type="KEGG" id="dhy:DESAM_20092"/>
<evidence type="ECO:0000313" key="2">
    <source>
        <dbReference type="Proteomes" id="UP000010808"/>
    </source>
</evidence>
<dbReference type="STRING" id="1121451.DESAM_20092"/>
<dbReference type="PATRIC" id="fig|1121451.3.peg.368"/>
<reference evidence="1 2" key="1">
    <citation type="submission" date="2012-10" db="EMBL/GenBank/DDBJ databases">
        <authorList>
            <person name="Genoscope - CEA"/>
        </authorList>
    </citation>
    <scope>NUCLEOTIDE SEQUENCE [LARGE SCALE GENOMIC DNA]</scope>
    <source>
        <strain evidence="2">AM13 / DSM 14728</strain>
    </source>
</reference>
<dbReference type="eggNOG" id="ENOG5032KQ5">
    <property type="taxonomic scope" value="Bacteria"/>
</dbReference>
<dbReference type="EMBL" id="FO203522">
    <property type="protein sequence ID" value="CCO22383.1"/>
    <property type="molecule type" value="Genomic_DNA"/>
</dbReference>
<protein>
    <submittedName>
        <fullName evidence="1">Type IV pilus assembly PilZ</fullName>
    </submittedName>
</protein>
<proteinExistence type="predicted"/>
<dbReference type="SUPFAM" id="SSF141371">
    <property type="entry name" value="PilZ domain-like"/>
    <property type="match status" value="1"/>
</dbReference>
<dbReference type="Proteomes" id="UP000010808">
    <property type="component" value="Chromosome"/>
</dbReference>
<dbReference type="RefSeq" id="WP_015334993.1">
    <property type="nucleotide sequence ID" value="NC_020055.1"/>
</dbReference>
<organism evidence="1 2">
    <name type="scientific">Maridesulfovibrio hydrothermalis AM13 = DSM 14728</name>
    <dbReference type="NCBI Taxonomy" id="1121451"/>
    <lineage>
        <taxon>Bacteria</taxon>
        <taxon>Pseudomonadati</taxon>
        <taxon>Thermodesulfobacteriota</taxon>
        <taxon>Desulfovibrionia</taxon>
        <taxon>Desulfovibrionales</taxon>
        <taxon>Desulfovibrionaceae</taxon>
        <taxon>Maridesulfovibrio</taxon>
    </lineage>
</organism>
<gene>
    <name evidence="1" type="ORF">DESAM_20092</name>
</gene>
<evidence type="ECO:0000313" key="1">
    <source>
        <dbReference type="EMBL" id="CCO22383.1"/>
    </source>
</evidence>
<name>L0R6P8_9BACT</name>
<accession>L0R6P8</accession>
<keyword evidence="2" id="KW-1185">Reference proteome</keyword>
<dbReference type="AlphaFoldDB" id="L0R6P8"/>